<feature type="compositionally biased region" description="Basic and acidic residues" evidence="1">
    <location>
        <begin position="38"/>
        <end position="53"/>
    </location>
</feature>
<organism evidence="3 4">
    <name type="scientific">Camelina sativa</name>
    <name type="common">False flax</name>
    <name type="synonym">Myagrum sativum</name>
    <dbReference type="NCBI Taxonomy" id="90675"/>
    <lineage>
        <taxon>Eukaryota</taxon>
        <taxon>Viridiplantae</taxon>
        <taxon>Streptophyta</taxon>
        <taxon>Embryophyta</taxon>
        <taxon>Tracheophyta</taxon>
        <taxon>Spermatophyta</taxon>
        <taxon>Magnoliopsida</taxon>
        <taxon>eudicotyledons</taxon>
        <taxon>Gunneridae</taxon>
        <taxon>Pentapetalae</taxon>
        <taxon>rosids</taxon>
        <taxon>malvids</taxon>
        <taxon>Brassicales</taxon>
        <taxon>Brassicaceae</taxon>
        <taxon>Camelineae</taxon>
        <taxon>Camelina</taxon>
    </lineage>
</organism>
<evidence type="ECO:0000313" key="4">
    <source>
        <dbReference type="RefSeq" id="XP_019094359.1"/>
    </source>
</evidence>
<keyword evidence="3" id="KW-1185">Reference proteome</keyword>
<reference evidence="4" key="2">
    <citation type="submission" date="2025-08" db="UniProtKB">
        <authorList>
            <consortium name="RefSeq"/>
        </authorList>
    </citation>
    <scope>IDENTIFICATION</scope>
    <source>
        <tissue evidence="4">Leaf</tissue>
    </source>
</reference>
<evidence type="ECO:0000313" key="3">
    <source>
        <dbReference type="Proteomes" id="UP000694864"/>
    </source>
</evidence>
<accession>A0ABM1R5S1</accession>
<feature type="transmembrane region" description="Helical" evidence="2">
    <location>
        <begin position="15"/>
        <end position="32"/>
    </location>
</feature>
<gene>
    <name evidence="4" type="primary">LOC109129853</name>
</gene>
<evidence type="ECO:0000256" key="2">
    <source>
        <dbReference type="SAM" id="Phobius"/>
    </source>
</evidence>
<feature type="region of interest" description="Disordered" evidence="1">
    <location>
        <begin position="36"/>
        <end position="60"/>
    </location>
</feature>
<evidence type="ECO:0000256" key="1">
    <source>
        <dbReference type="SAM" id="MobiDB-lite"/>
    </source>
</evidence>
<dbReference type="RefSeq" id="XP_019094359.1">
    <property type="nucleotide sequence ID" value="XM_019238814.1"/>
</dbReference>
<sequence length="105" mass="12477">MYFTSQKWNDDSEKAHLFFGSCFKVLLLLIGLHKSKTKKGENTRKNSDWRMQDSDDQGGLTRERKQRYRFLPIALVTCKLLHTLLTRLCRHFSTKNLLFSQHMKI</sequence>
<dbReference type="Proteomes" id="UP000694864">
    <property type="component" value="Chromosome 17"/>
</dbReference>
<dbReference type="GeneID" id="109129853"/>
<protein>
    <submittedName>
        <fullName evidence="4">LOW QUALITY PROTEIN: uncharacterized protein LOC109129853</fullName>
    </submittedName>
</protein>
<reference evidence="3" key="1">
    <citation type="journal article" date="2014" name="Nat. Commun.">
        <title>The emerging biofuel crop Camelina sativa retains a highly undifferentiated hexaploid genome structure.</title>
        <authorList>
            <person name="Kagale S."/>
            <person name="Koh C."/>
            <person name="Nixon J."/>
            <person name="Bollina V."/>
            <person name="Clarke W.E."/>
            <person name="Tuteja R."/>
            <person name="Spillane C."/>
            <person name="Robinson S.J."/>
            <person name="Links M.G."/>
            <person name="Clarke C."/>
            <person name="Higgins E.E."/>
            <person name="Huebert T."/>
            <person name="Sharpe A.G."/>
            <person name="Parkin I.A."/>
        </authorList>
    </citation>
    <scope>NUCLEOTIDE SEQUENCE [LARGE SCALE GENOMIC DNA]</scope>
    <source>
        <strain evidence="3">cv. DH55</strain>
    </source>
</reference>
<keyword evidence="2" id="KW-0812">Transmembrane</keyword>
<name>A0ABM1R5S1_CAMSA</name>
<keyword evidence="2" id="KW-0472">Membrane</keyword>
<proteinExistence type="predicted"/>
<keyword evidence="2" id="KW-1133">Transmembrane helix</keyword>